<keyword evidence="1" id="KW-0472">Membrane</keyword>
<sequence length="173" mass="20516">FYFNKLKLFFVLCLILSLFILFLVEKIPGQGFKLKIIQMEIKMILHKICQKITIYYFLFIQNISAGGRITKLCLLLHIAVSHVLFLHKHDYRMLVKLHPNFRPVTFVHVWLRRILERLNSPISKCLCVVKYPIKVEAFPIIRTLRSLCTSDFQNKLFIFGVAFFHRLECLNCI</sequence>
<dbReference type="EMBL" id="JASPKZ010010656">
    <property type="protein sequence ID" value="KAJ9574073.1"/>
    <property type="molecule type" value="Genomic_DNA"/>
</dbReference>
<reference evidence="2" key="2">
    <citation type="submission" date="2023-05" db="EMBL/GenBank/DDBJ databases">
        <authorList>
            <person name="Fouks B."/>
        </authorList>
    </citation>
    <scope>NUCLEOTIDE SEQUENCE</scope>
    <source>
        <strain evidence="2">Stay&amp;Tobe</strain>
        <tissue evidence="2">Testes</tissue>
    </source>
</reference>
<protein>
    <submittedName>
        <fullName evidence="2">Uncharacterized protein</fullName>
    </submittedName>
</protein>
<evidence type="ECO:0000256" key="1">
    <source>
        <dbReference type="SAM" id="Phobius"/>
    </source>
</evidence>
<dbReference type="AlphaFoldDB" id="A0AAD7Z5X2"/>
<keyword evidence="1" id="KW-1133">Transmembrane helix</keyword>
<keyword evidence="3" id="KW-1185">Reference proteome</keyword>
<evidence type="ECO:0000313" key="2">
    <source>
        <dbReference type="EMBL" id="KAJ9574073.1"/>
    </source>
</evidence>
<organism evidence="2 3">
    <name type="scientific">Diploptera punctata</name>
    <name type="common">Pacific beetle cockroach</name>
    <dbReference type="NCBI Taxonomy" id="6984"/>
    <lineage>
        <taxon>Eukaryota</taxon>
        <taxon>Metazoa</taxon>
        <taxon>Ecdysozoa</taxon>
        <taxon>Arthropoda</taxon>
        <taxon>Hexapoda</taxon>
        <taxon>Insecta</taxon>
        <taxon>Pterygota</taxon>
        <taxon>Neoptera</taxon>
        <taxon>Polyneoptera</taxon>
        <taxon>Dictyoptera</taxon>
        <taxon>Blattodea</taxon>
        <taxon>Blaberoidea</taxon>
        <taxon>Blaberidae</taxon>
        <taxon>Diplopterinae</taxon>
        <taxon>Diploptera</taxon>
    </lineage>
</organism>
<dbReference type="Proteomes" id="UP001233999">
    <property type="component" value="Unassembled WGS sequence"/>
</dbReference>
<feature type="non-terminal residue" evidence="2">
    <location>
        <position position="1"/>
    </location>
</feature>
<keyword evidence="1" id="KW-0812">Transmembrane</keyword>
<reference evidence="2" key="1">
    <citation type="journal article" date="2023" name="IScience">
        <title>Live-bearing cockroach genome reveals convergent evolutionary mechanisms linked to viviparity in insects and beyond.</title>
        <authorList>
            <person name="Fouks B."/>
            <person name="Harrison M.C."/>
            <person name="Mikhailova A.A."/>
            <person name="Marchal E."/>
            <person name="English S."/>
            <person name="Carruthers M."/>
            <person name="Jennings E.C."/>
            <person name="Chiamaka E.L."/>
            <person name="Frigard R.A."/>
            <person name="Pippel M."/>
            <person name="Attardo G.M."/>
            <person name="Benoit J.B."/>
            <person name="Bornberg-Bauer E."/>
            <person name="Tobe S.S."/>
        </authorList>
    </citation>
    <scope>NUCLEOTIDE SEQUENCE</scope>
    <source>
        <strain evidence="2">Stay&amp;Tobe</strain>
    </source>
</reference>
<gene>
    <name evidence="2" type="ORF">L9F63_008545</name>
</gene>
<feature type="non-terminal residue" evidence="2">
    <location>
        <position position="173"/>
    </location>
</feature>
<proteinExistence type="predicted"/>
<name>A0AAD7Z5X2_DIPPU</name>
<feature type="transmembrane region" description="Helical" evidence="1">
    <location>
        <begin position="6"/>
        <end position="24"/>
    </location>
</feature>
<comment type="caution">
    <text evidence="2">The sequence shown here is derived from an EMBL/GenBank/DDBJ whole genome shotgun (WGS) entry which is preliminary data.</text>
</comment>
<accession>A0AAD7Z5X2</accession>
<feature type="transmembrane region" description="Helical" evidence="1">
    <location>
        <begin position="69"/>
        <end position="86"/>
    </location>
</feature>
<evidence type="ECO:0000313" key="3">
    <source>
        <dbReference type="Proteomes" id="UP001233999"/>
    </source>
</evidence>